<dbReference type="EMBL" id="VLLL01000006">
    <property type="protein sequence ID" value="TWJ12949.1"/>
    <property type="molecule type" value="Genomic_DNA"/>
</dbReference>
<proteinExistence type="predicted"/>
<dbReference type="InterPro" id="IPR025184">
    <property type="entry name" value="AadA_C"/>
</dbReference>
<gene>
    <name evidence="4" type="ORF">LX16_3716</name>
</gene>
<dbReference type="GO" id="GO:0016779">
    <property type="term" value="F:nucleotidyltransferase activity"/>
    <property type="evidence" value="ECO:0007669"/>
    <property type="project" value="InterPro"/>
</dbReference>
<dbReference type="RefSeq" id="WP_147140459.1">
    <property type="nucleotide sequence ID" value="NZ_BAABIJ010000002.1"/>
</dbReference>
<keyword evidence="5" id="KW-1185">Reference proteome</keyword>
<comment type="caution">
    <text evidence="4">The sequence shown here is derived from an EMBL/GenBank/DDBJ whole genome shotgun (WGS) entry which is preliminary data.</text>
</comment>
<dbReference type="SUPFAM" id="SSF81301">
    <property type="entry name" value="Nucleotidyltransferase"/>
    <property type="match status" value="1"/>
</dbReference>
<keyword evidence="1 4" id="KW-0808">Transferase</keyword>
<dbReference type="OrthoDB" id="4066793at2"/>
<name>A0A562V4Y5_9ACTN</name>
<reference evidence="4 5" key="1">
    <citation type="journal article" date="2013" name="Stand. Genomic Sci.">
        <title>Genomic Encyclopedia of Type Strains, Phase I: The one thousand microbial genomes (KMG-I) project.</title>
        <authorList>
            <person name="Kyrpides N.C."/>
            <person name="Woyke T."/>
            <person name="Eisen J.A."/>
            <person name="Garrity G."/>
            <person name="Lilburn T.G."/>
            <person name="Beck B.J."/>
            <person name="Whitman W.B."/>
            <person name="Hugenholtz P."/>
            <person name="Klenk H.P."/>
        </authorList>
    </citation>
    <scope>NUCLEOTIDE SEQUENCE [LARGE SCALE GENOMIC DNA]</scope>
    <source>
        <strain evidence="4 5">DSM 45044</strain>
    </source>
</reference>
<dbReference type="Proteomes" id="UP000321617">
    <property type="component" value="Unassembled WGS sequence"/>
</dbReference>
<protein>
    <submittedName>
        <fullName evidence="4">Nucleotidyltransferase-like protein</fullName>
    </submittedName>
</protein>
<evidence type="ECO:0000256" key="1">
    <source>
        <dbReference type="ARBA" id="ARBA00022679"/>
    </source>
</evidence>
<dbReference type="InterPro" id="IPR002934">
    <property type="entry name" value="Polymerase_NTP_transf_dom"/>
</dbReference>
<evidence type="ECO:0000313" key="4">
    <source>
        <dbReference type="EMBL" id="TWJ12949.1"/>
    </source>
</evidence>
<dbReference type="CDD" id="cd05403">
    <property type="entry name" value="NT_KNTase_like"/>
    <property type="match status" value="1"/>
</dbReference>
<feature type="domain" description="Adenylyltransferase AadA C-terminal" evidence="3">
    <location>
        <begin position="161"/>
        <end position="236"/>
    </location>
</feature>
<evidence type="ECO:0000259" key="3">
    <source>
        <dbReference type="Pfam" id="PF13427"/>
    </source>
</evidence>
<dbReference type="Pfam" id="PF13427">
    <property type="entry name" value="AadA_C"/>
    <property type="match status" value="1"/>
</dbReference>
<dbReference type="AlphaFoldDB" id="A0A562V4Y5"/>
<evidence type="ECO:0000259" key="2">
    <source>
        <dbReference type="Pfam" id="PF01909"/>
    </source>
</evidence>
<organism evidence="4 5">
    <name type="scientific">Stackebrandtia albiflava</name>
    <dbReference type="NCBI Taxonomy" id="406432"/>
    <lineage>
        <taxon>Bacteria</taxon>
        <taxon>Bacillati</taxon>
        <taxon>Actinomycetota</taxon>
        <taxon>Actinomycetes</taxon>
        <taxon>Glycomycetales</taxon>
        <taxon>Glycomycetaceae</taxon>
        <taxon>Stackebrandtia</taxon>
    </lineage>
</organism>
<evidence type="ECO:0000313" key="5">
    <source>
        <dbReference type="Proteomes" id="UP000321617"/>
    </source>
</evidence>
<sequence>MRHPLVDDVCDAYLALADARLPGLVTGMYLYGSVALGDFRPAHSDVDAVFVTARPLDAGDRGGLREVHAELAERLPRPHLDGVYITADALASDPTGTTGPHSSDGRFGDDGTFERLLVTWHTLADTGVTVRGPAVESLRIHTDRAALNAWLRDNLRGYWRHLWRTLSAGTEAARREGRHDFTPPWCVLGVTRLHYTLATGAITSKSGAGEYGMRVFDDRWAPIITESLRLRRGEDTAPGYPDLDVRHADVVAYMDMVITDADRP</sequence>
<feature type="domain" description="Polymerase nucleotidyl transferase" evidence="2">
    <location>
        <begin position="23"/>
        <end position="72"/>
    </location>
</feature>
<accession>A0A562V4Y5</accession>
<dbReference type="Pfam" id="PF01909">
    <property type="entry name" value="NTP_transf_2"/>
    <property type="match status" value="1"/>
</dbReference>
<dbReference type="InterPro" id="IPR043519">
    <property type="entry name" value="NT_sf"/>
</dbReference>